<feature type="transmembrane region" description="Helical" evidence="6">
    <location>
        <begin position="20"/>
        <end position="37"/>
    </location>
</feature>
<evidence type="ECO:0000313" key="8">
    <source>
        <dbReference type="Proteomes" id="UP000199114"/>
    </source>
</evidence>
<protein>
    <submittedName>
        <fullName evidence="7">DoxX protein</fullName>
    </submittedName>
</protein>
<keyword evidence="3 6" id="KW-0812">Transmembrane</keyword>
<evidence type="ECO:0000256" key="3">
    <source>
        <dbReference type="ARBA" id="ARBA00022692"/>
    </source>
</evidence>
<dbReference type="Pfam" id="PF07681">
    <property type="entry name" value="DoxX"/>
    <property type="match status" value="1"/>
</dbReference>
<feature type="transmembrane region" description="Helical" evidence="6">
    <location>
        <begin position="57"/>
        <end position="77"/>
    </location>
</feature>
<dbReference type="AlphaFoldDB" id="A0A1H9M4T2"/>
<keyword evidence="2" id="KW-1003">Cell membrane</keyword>
<sequence>MDTARLETVRSIGQRTPEWIPLLVRLVLVALVAKPAASKFVTYDSSVAFFDAYGVPAPAATVIVAGLVEVAAVLSLLSGIGVRIAALALLPVMIVAILYVGPDWKNLAVVLGSVTILLVATGPNSPRQIAARIVG</sequence>
<dbReference type="OrthoDB" id="308081at2157"/>
<gene>
    <name evidence="7" type="ORF">SAMN04489841_3186</name>
</gene>
<dbReference type="Proteomes" id="UP000199114">
    <property type="component" value="Unassembled WGS sequence"/>
</dbReference>
<organism evidence="7 8">
    <name type="scientific">Natrinema salaciae</name>
    <dbReference type="NCBI Taxonomy" id="1186196"/>
    <lineage>
        <taxon>Archaea</taxon>
        <taxon>Methanobacteriati</taxon>
        <taxon>Methanobacteriota</taxon>
        <taxon>Stenosarchaea group</taxon>
        <taxon>Halobacteria</taxon>
        <taxon>Halobacteriales</taxon>
        <taxon>Natrialbaceae</taxon>
        <taxon>Natrinema</taxon>
    </lineage>
</organism>
<evidence type="ECO:0000256" key="4">
    <source>
        <dbReference type="ARBA" id="ARBA00022989"/>
    </source>
</evidence>
<dbReference type="PANTHER" id="PTHR33452">
    <property type="entry name" value="OXIDOREDUCTASE CATD-RELATED"/>
    <property type="match status" value="1"/>
</dbReference>
<evidence type="ECO:0000313" key="7">
    <source>
        <dbReference type="EMBL" id="SER18143.1"/>
    </source>
</evidence>
<accession>A0A1H9M4T2</accession>
<comment type="subcellular location">
    <subcellularLocation>
        <location evidence="1">Cell membrane</location>
        <topology evidence="1">Multi-pass membrane protein</topology>
    </subcellularLocation>
</comment>
<name>A0A1H9M4T2_9EURY</name>
<proteinExistence type="predicted"/>
<dbReference type="InterPro" id="IPR051907">
    <property type="entry name" value="DoxX-like_oxidoreductase"/>
</dbReference>
<dbReference type="EMBL" id="FOFD01000004">
    <property type="protein sequence ID" value="SER18143.1"/>
    <property type="molecule type" value="Genomic_DNA"/>
</dbReference>
<evidence type="ECO:0000256" key="1">
    <source>
        <dbReference type="ARBA" id="ARBA00004651"/>
    </source>
</evidence>
<dbReference type="PANTHER" id="PTHR33452:SF1">
    <property type="entry name" value="INNER MEMBRANE PROTEIN YPHA-RELATED"/>
    <property type="match status" value="1"/>
</dbReference>
<evidence type="ECO:0000256" key="6">
    <source>
        <dbReference type="SAM" id="Phobius"/>
    </source>
</evidence>
<feature type="transmembrane region" description="Helical" evidence="6">
    <location>
        <begin position="107"/>
        <end position="123"/>
    </location>
</feature>
<dbReference type="GO" id="GO:0005886">
    <property type="term" value="C:plasma membrane"/>
    <property type="evidence" value="ECO:0007669"/>
    <property type="project" value="UniProtKB-SubCell"/>
</dbReference>
<evidence type="ECO:0000256" key="2">
    <source>
        <dbReference type="ARBA" id="ARBA00022475"/>
    </source>
</evidence>
<keyword evidence="4 6" id="KW-1133">Transmembrane helix</keyword>
<reference evidence="8" key="1">
    <citation type="submission" date="2016-10" db="EMBL/GenBank/DDBJ databases">
        <authorList>
            <person name="Varghese N."/>
            <person name="Submissions S."/>
        </authorList>
    </citation>
    <scope>NUCLEOTIDE SEQUENCE [LARGE SCALE GENOMIC DNA]</scope>
    <source>
        <strain evidence="8">DSM 25055</strain>
    </source>
</reference>
<dbReference type="InterPro" id="IPR032808">
    <property type="entry name" value="DoxX"/>
</dbReference>
<evidence type="ECO:0000256" key="5">
    <source>
        <dbReference type="ARBA" id="ARBA00023136"/>
    </source>
</evidence>
<dbReference type="RefSeq" id="WP_090618910.1">
    <property type="nucleotide sequence ID" value="NZ_FOFD01000004.1"/>
</dbReference>
<keyword evidence="5 6" id="KW-0472">Membrane</keyword>
<keyword evidence="8" id="KW-1185">Reference proteome</keyword>
<feature type="transmembrane region" description="Helical" evidence="6">
    <location>
        <begin position="84"/>
        <end position="101"/>
    </location>
</feature>